<organism evidence="1">
    <name type="scientific">Lepeophtheirus salmonis</name>
    <name type="common">Salmon louse</name>
    <name type="synonym">Caligus salmonis</name>
    <dbReference type="NCBI Taxonomy" id="72036"/>
    <lineage>
        <taxon>Eukaryota</taxon>
        <taxon>Metazoa</taxon>
        <taxon>Ecdysozoa</taxon>
        <taxon>Arthropoda</taxon>
        <taxon>Crustacea</taxon>
        <taxon>Multicrustacea</taxon>
        <taxon>Hexanauplia</taxon>
        <taxon>Copepoda</taxon>
        <taxon>Siphonostomatoida</taxon>
        <taxon>Caligidae</taxon>
        <taxon>Lepeophtheirus</taxon>
    </lineage>
</organism>
<dbReference type="EMBL" id="HACA01020677">
    <property type="protein sequence ID" value="CDW38038.1"/>
    <property type="molecule type" value="Transcribed_RNA"/>
</dbReference>
<sequence>TDSTFDSSDSLYKRTLSDRSNTGINDYSRSYHHKFNVLMKSTDTYRVCTTSTSKNTFWLSKGSEF</sequence>
<proteinExistence type="predicted"/>
<reference evidence="1" key="1">
    <citation type="submission" date="2014-05" db="EMBL/GenBank/DDBJ databases">
        <authorList>
            <person name="Chronopoulou M."/>
        </authorList>
    </citation>
    <scope>NUCLEOTIDE SEQUENCE</scope>
    <source>
        <tissue evidence="1">Whole organism</tissue>
    </source>
</reference>
<feature type="non-terminal residue" evidence="1">
    <location>
        <position position="1"/>
    </location>
</feature>
<evidence type="ECO:0000313" key="1">
    <source>
        <dbReference type="EMBL" id="CDW38038.1"/>
    </source>
</evidence>
<protein>
    <submittedName>
        <fullName evidence="1">Uncharacterized protein</fullName>
    </submittedName>
</protein>
<accession>A0A0K2UII2</accession>
<name>A0A0K2UII2_LEPSM</name>
<dbReference type="AlphaFoldDB" id="A0A0K2UII2"/>